<sequence length="164" mass="18421">MKRVFSLLAIIVIGVILVSDVGLLIKYAQKPEAYSLMENVSFVHYFILYKNGVEFALLKTIFSGLLMTFWIWRLIYPSRIEALKYATLVYSLLWVSIGGVVLTGISGVLQFSAGLTVKPFDMTPLVVSMNLKNLGVLVAISIALPMVLLFLPRLHNRYHRVSNV</sequence>
<feature type="transmembrane region" description="Helical" evidence="1">
    <location>
        <begin position="133"/>
        <end position="151"/>
    </location>
</feature>
<name>A0ABS3E245_9GAMM</name>
<gene>
    <name evidence="2" type="ORF">JF535_00725</name>
</gene>
<protein>
    <submittedName>
        <fullName evidence="2">Uncharacterized protein</fullName>
    </submittedName>
</protein>
<feature type="transmembrane region" description="Helical" evidence="1">
    <location>
        <begin position="88"/>
        <end position="113"/>
    </location>
</feature>
<comment type="caution">
    <text evidence="2">The sequence shown here is derived from an EMBL/GenBank/DDBJ whole genome shotgun (WGS) entry which is preliminary data.</text>
</comment>
<dbReference type="EMBL" id="JAEKJR010000001">
    <property type="protein sequence ID" value="MBN8429361.1"/>
    <property type="molecule type" value="Genomic_DNA"/>
</dbReference>
<reference evidence="2 3" key="1">
    <citation type="submission" date="2020-12" db="EMBL/GenBank/DDBJ databases">
        <title>Oil enriched cultivation method for isolating marine PHA-producing bacteria.</title>
        <authorList>
            <person name="Zheng W."/>
            <person name="Yu S."/>
            <person name="Huang Y."/>
        </authorList>
    </citation>
    <scope>NUCLEOTIDE SEQUENCE [LARGE SCALE GENOMIC DNA]</scope>
    <source>
        <strain evidence="2 3">SN0-2</strain>
    </source>
</reference>
<feature type="transmembrane region" description="Helical" evidence="1">
    <location>
        <begin position="55"/>
        <end position="76"/>
    </location>
</feature>
<evidence type="ECO:0000313" key="2">
    <source>
        <dbReference type="EMBL" id="MBN8429361.1"/>
    </source>
</evidence>
<feature type="transmembrane region" description="Helical" evidence="1">
    <location>
        <begin position="7"/>
        <end position="28"/>
    </location>
</feature>
<organism evidence="2 3">
    <name type="scientific">Microbulbifer salipaludis</name>
    <dbReference type="NCBI Taxonomy" id="187980"/>
    <lineage>
        <taxon>Bacteria</taxon>
        <taxon>Pseudomonadati</taxon>
        <taxon>Pseudomonadota</taxon>
        <taxon>Gammaproteobacteria</taxon>
        <taxon>Cellvibrionales</taxon>
        <taxon>Microbulbiferaceae</taxon>
        <taxon>Microbulbifer</taxon>
    </lineage>
</organism>
<evidence type="ECO:0000256" key="1">
    <source>
        <dbReference type="SAM" id="Phobius"/>
    </source>
</evidence>
<keyword evidence="1" id="KW-1133">Transmembrane helix</keyword>
<keyword evidence="3" id="KW-1185">Reference proteome</keyword>
<keyword evidence="1" id="KW-0472">Membrane</keyword>
<dbReference type="RefSeq" id="WP_206997964.1">
    <property type="nucleotide sequence ID" value="NZ_JAEKJR010000001.1"/>
</dbReference>
<proteinExistence type="predicted"/>
<evidence type="ECO:0000313" key="3">
    <source>
        <dbReference type="Proteomes" id="UP000664293"/>
    </source>
</evidence>
<accession>A0ABS3E245</accession>
<keyword evidence="1" id="KW-0812">Transmembrane</keyword>
<dbReference type="Proteomes" id="UP000664293">
    <property type="component" value="Unassembled WGS sequence"/>
</dbReference>